<feature type="transmembrane region" description="Helical" evidence="7">
    <location>
        <begin position="372"/>
        <end position="394"/>
    </location>
</feature>
<feature type="transmembrane region" description="Helical" evidence="7">
    <location>
        <begin position="805"/>
        <end position="830"/>
    </location>
</feature>
<dbReference type="RefSeq" id="WP_134720752.1">
    <property type="nucleotide sequence ID" value="NZ_SDKM01000055.1"/>
</dbReference>
<feature type="transmembrane region" description="Helical" evidence="7">
    <location>
        <begin position="446"/>
        <end position="472"/>
    </location>
</feature>
<feature type="domain" description="ABC3 transporter permease C-terminal" evidence="8">
    <location>
        <begin position="281"/>
        <end position="399"/>
    </location>
</feature>
<dbReference type="InterPro" id="IPR003838">
    <property type="entry name" value="ABC3_permease_C"/>
</dbReference>
<keyword evidence="5 7" id="KW-0472">Membrane</keyword>
<dbReference type="GO" id="GO:0005886">
    <property type="term" value="C:plasma membrane"/>
    <property type="evidence" value="ECO:0007669"/>
    <property type="project" value="UniProtKB-SubCell"/>
</dbReference>
<keyword evidence="4 7" id="KW-1133">Transmembrane helix</keyword>
<evidence type="ECO:0000256" key="4">
    <source>
        <dbReference type="ARBA" id="ARBA00022989"/>
    </source>
</evidence>
<evidence type="ECO:0000256" key="2">
    <source>
        <dbReference type="ARBA" id="ARBA00022475"/>
    </source>
</evidence>
<feature type="transmembrane region" description="Helical" evidence="7">
    <location>
        <begin position="850"/>
        <end position="874"/>
    </location>
</feature>
<accession>A0A4Q4Z3W7</accession>
<evidence type="ECO:0000313" key="10">
    <source>
        <dbReference type="Proteomes" id="UP000295198"/>
    </source>
</evidence>
<dbReference type="Pfam" id="PF02687">
    <property type="entry name" value="FtsX"/>
    <property type="match status" value="2"/>
</dbReference>
<dbReference type="EMBL" id="SDKM01000055">
    <property type="protein sequence ID" value="RYP82048.1"/>
    <property type="molecule type" value="Genomic_DNA"/>
</dbReference>
<reference evidence="9 10" key="1">
    <citation type="submission" date="2019-01" db="EMBL/GenBank/DDBJ databases">
        <title>Nocardioides guangzhouensis sp. nov., an actinobacterium isolated from soil.</title>
        <authorList>
            <person name="Fu Y."/>
            <person name="Cai Y."/>
            <person name="Lin Z."/>
            <person name="Chen P."/>
        </authorList>
    </citation>
    <scope>NUCLEOTIDE SEQUENCE [LARGE SCALE GENOMIC DNA]</scope>
    <source>
        <strain evidence="9 10">130</strain>
    </source>
</reference>
<dbReference type="GO" id="GO:0022857">
    <property type="term" value="F:transmembrane transporter activity"/>
    <property type="evidence" value="ECO:0007669"/>
    <property type="project" value="TreeGrafter"/>
</dbReference>
<evidence type="ECO:0000256" key="1">
    <source>
        <dbReference type="ARBA" id="ARBA00004651"/>
    </source>
</evidence>
<comment type="subcellular location">
    <subcellularLocation>
        <location evidence="1">Cell membrane</location>
        <topology evidence="1">Multi-pass membrane protein</topology>
    </subcellularLocation>
</comment>
<dbReference type="OrthoDB" id="3405625at2"/>
<dbReference type="InterPro" id="IPR050250">
    <property type="entry name" value="Macrolide_Exporter_MacB"/>
</dbReference>
<feature type="transmembrane region" description="Helical" evidence="7">
    <location>
        <begin position="415"/>
        <end position="434"/>
    </location>
</feature>
<dbReference type="PANTHER" id="PTHR30572">
    <property type="entry name" value="MEMBRANE COMPONENT OF TRANSPORTER-RELATED"/>
    <property type="match status" value="1"/>
</dbReference>
<feature type="transmembrane region" description="Helical" evidence="7">
    <location>
        <begin position="493"/>
        <end position="514"/>
    </location>
</feature>
<gene>
    <name evidence="9" type="ORF">EKO23_22620</name>
</gene>
<keyword evidence="2" id="KW-1003">Cell membrane</keyword>
<dbReference type="Proteomes" id="UP000295198">
    <property type="component" value="Unassembled WGS sequence"/>
</dbReference>
<evidence type="ECO:0000256" key="7">
    <source>
        <dbReference type="SAM" id="Phobius"/>
    </source>
</evidence>
<keyword evidence="10" id="KW-1185">Reference proteome</keyword>
<sequence>MRALSGWRPSLRMAWREVRRSRGRSILVLVMIALPVLAVTAADIVIATQDVSGVESMDRRIGAADASVSFTTGAGRVIQAFDPDDGMTWDSESDKPAPGVADVRRALGRDVRTVERWEGSTVVSTDKGRTDALAAEVDLADPLTAGLYDLTDGRWPRTEDEVVVNADLASRGPGLGEEVELASGDVRRVVGIAESTTYRSHPSIAGPVGSFGLSERTTDHTWLLGAGPVTWDDVLALNALGGTVVSRAVIAHPPPDSVLDPEIASWAGGTDDAWLAIVALVVVMALLEVVLLAGPAFAVTARRQSRTLALMAAAGGTPRQGRRAVLAHGLVLGSLAAVLGVGLGIVAGRLAVPVAQRWDSTWFGPFDVPWPHLLGIACFGLLGAILAAVVPAWIASRQDVVAVLGGRRGDRKASLRSPILGVVLLGAGVAGAAYGARSTSNGEFAIAASAVVAVLGMILLVPLVVVTLARVARRLPLVLRYAVRDAARHRTRTVPAVAAVAATVAGVVALGIALSSDELENRATYVPQVPMGDGVVSFGWNTDATAADADAVVAAAEKSVPGLRATAVQGVQTDRPDGSYTFLSFAAPGGPQQLLSSYGGTFGSDVLVADRVPPGDHLGIDAAGRERADSALAAGGVVALADGRLVDQVAGLDRVRARVEEMDAEGQPGAVRKRTFPGAVVTTGSHSIGPQAIVSPAAARRLGVPVVPANVLLDGASIGRGQQRDLDEAVSAVADQASVYVERGYRASGETVVVQLVLAALGAVLMLGGTLTATFLALSDARPDLATLGAVGASPRKRRGVAASYALVVGLVGAVLGAAVGFIPGIAVTYPLTGNSWDLGGTAASHYLDVPWLLIGGLVVVLPLLTAGIVWVSARPRLPMVARLD</sequence>
<dbReference type="PANTHER" id="PTHR30572:SF4">
    <property type="entry name" value="ABC TRANSPORTER PERMEASE YTRF"/>
    <property type="match status" value="1"/>
</dbReference>
<proteinExistence type="inferred from homology"/>
<comment type="caution">
    <text evidence="9">The sequence shown here is derived from an EMBL/GenBank/DDBJ whole genome shotgun (WGS) entry which is preliminary data.</text>
</comment>
<keyword evidence="3 7" id="KW-0812">Transmembrane</keyword>
<evidence type="ECO:0000259" key="8">
    <source>
        <dbReference type="Pfam" id="PF02687"/>
    </source>
</evidence>
<comment type="similarity">
    <text evidence="6">Belongs to the ABC-4 integral membrane protein family.</text>
</comment>
<feature type="transmembrane region" description="Helical" evidence="7">
    <location>
        <begin position="273"/>
        <end position="301"/>
    </location>
</feature>
<evidence type="ECO:0000256" key="5">
    <source>
        <dbReference type="ARBA" id="ARBA00023136"/>
    </source>
</evidence>
<protein>
    <submittedName>
        <fullName evidence="9">ABC transporter permease</fullName>
    </submittedName>
</protein>
<evidence type="ECO:0000256" key="3">
    <source>
        <dbReference type="ARBA" id="ARBA00022692"/>
    </source>
</evidence>
<feature type="transmembrane region" description="Helical" evidence="7">
    <location>
        <begin position="329"/>
        <end position="352"/>
    </location>
</feature>
<organism evidence="9 10">
    <name type="scientific">Nocardioides guangzhouensis</name>
    <dbReference type="NCBI Taxonomy" id="2497878"/>
    <lineage>
        <taxon>Bacteria</taxon>
        <taxon>Bacillati</taxon>
        <taxon>Actinomycetota</taxon>
        <taxon>Actinomycetes</taxon>
        <taxon>Propionibacteriales</taxon>
        <taxon>Nocardioidaceae</taxon>
        <taxon>Nocardioides</taxon>
    </lineage>
</organism>
<dbReference type="AlphaFoldDB" id="A0A4Q4Z3W7"/>
<name>A0A4Q4Z3W7_9ACTN</name>
<feature type="transmembrane region" description="Helical" evidence="7">
    <location>
        <begin position="756"/>
        <end position="778"/>
    </location>
</feature>
<feature type="domain" description="ABC3 transporter permease C-terminal" evidence="8">
    <location>
        <begin position="757"/>
        <end position="873"/>
    </location>
</feature>
<evidence type="ECO:0000256" key="6">
    <source>
        <dbReference type="ARBA" id="ARBA00038076"/>
    </source>
</evidence>
<evidence type="ECO:0000313" key="9">
    <source>
        <dbReference type="EMBL" id="RYP82048.1"/>
    </source>
</evidence>